<keyword evidence="1 4" id="KW-0349">Heme</keyword>
<keyword evidence="6" id="KW-1133">Transmembrane helix</keyword>
<dbReference type="GO" id="GO:0046872">
    <property type="term" value="F:metal ion binding"/>
    <property type="evidence" value="ECO:0007669"/>
    <property type="project" value="UniProtKB-KW"/>
</dbReference>
<feature type="transmembrane region" description="Helical" evidence="6">
    <location>
        <begin position="275"/>
        <end position="296"/>
    </location>
</feature>
<accession>A0A495J5X5</accession>
<evidence type="ECO:0000256" key="5">
    <source>
        <dbReference type="SAM" id="MobiDB-lite"/>
    </source>
</evidence>
<keyword evidence="3 4" id="KW-0408">Iron</keyword>
<dbReference type="AlphaFoldDB" id="A0A495J5X5"/>
<feature type="compositionally biased region" description="Basic and acidic residues" evidence="5">
    <location>
        <begin position="474"/>
        <end position="483"/>
    </location>
</feature>
<feature type="transmembrane region" description="Helical" evidence="6">
    <location>
        <begin position="189"/>
        <end position="212"/>
    </location>
</feature>
<feature type="transmembrane region" description="Helical" evidence="6">
    <location>
        <begin position="104"/>
        <end position="128"/>
    </location>
</feature>
<reference evidence="8 9" key="1">
    <citation type="submission" date="2018-10" db="EMBL/GenBank/DDBJ databases">
        <title>Genomic Encyclopedia of Archaeal and Bacterial Type Strains, Phase II (KMG-II): from individual species to whole genera.</title>
        <authorList>
            <person name="Goeker M."/>
        </authorList>
    </citation>
    <scope>NUCLEOTIDE SEQUENCE [LARGE SCALE GENOMIC DNA]</scope>
    <source>
        <strain evidence="8 9">DSM 18602</strain>
    </source>
</reference>
<feature type="domain" description="Cytochrome c" evidence="7">
    <location>
        <begin position="371"/>
        <end position="450"/>
    </location>
</feature>
<dbReference type="Gene3D" id="1.10.760.10">
    <property type="entry name" value="Cytochrome c-like domain"/>
    <property type="match status" value="1"/>
</dbReference>
<evidence type="ECO:0000256" key="4">
    <source>
        <dbReference type="PROSITE-ProRule" id="PRU00433"/>
    </source>
</evidence>
<evidence type="ECO:0000256" key="6">
    <source>
        <dbReference type="SAM" id="Phobius"/>
    </source>
</evidence>
<name>A0A495J5X5_9SPHI</name>
<dbReference type="GO" id="GO:0020037">
    <property type="term" value="F:heme binding"/>
    <property type="evidence" value="ECO:0007669"/>
    <property type="project" value="InterPro"/>
</dbReference>
<dbReference type="InterPro" id="IPR009056">
    <property type="entry name" value="Cyt_c-like_dom"/>
</dbReference>
<evidence type="ECO:0000313" key="9">
    <source>
        <dbReference type="Proteomes" id="UP000268007"/>
    </source>
</evidence>
<protein>
    <submittedName>
        <fullName evidence="8">Cytochrome bd-I ubiquinol oxidase subunit 1 apoprotein</fullName>
    </submittedName>
</protein>
<feature type="transmembrane region" description="Helical" evidence="6">
    <location>
        <begin position="148"/>
        <end position="169"/>
    </location>
</feature>
<feature type="compositionally biased region" description="Low complexity" evidence="5">
    <location>
        <begin position="484"/>
        <end position="495"/>
    </location>
</feature>
<keyword evidence="2 4" id="KW-0479">Metal-binding</keyword>
<proteinExistence type="predicted"/>
<comment type="caution">
    <text evidence="8">The sequence shown here is derived from an EMBL/GenBank/DDBJ whole genome shotgun (WGS) entry which is preliminary data.</text>
</comment>
<evidence type="ECO:0000256" key="1">
    <source>
        <dbReference type="ARBA" id="ARBA00022617"/>
    </source>
</evidence>
<dbReference type="SUPFAM" id="SSF46626">
    <property type="entry name" value="Cytochrome c"/>
    <property type="match status" value="1"/>
</dbReference>
<dbReference type="Pfam" id="PF13442">
    <property type="entry name" value="Cytochrome_CBB3"/>
    <property type="match status" value="1"/>
</dbReference>
<keyword evidence="9" id="KW-1185">Reference proteome</keyword>
<evidence type="ECO:0000313" key="8">
    <source>
        <dbReference type="EMBL" id="RKR84153.1"/>
    </source>
</evidence>
<sequence>MDFPMFHLDWLNDRFLIAAIAILHVCINHGLAVGFIPYITWLEQKGVANAPKDRVTDPEWDHLIYKKMKVAFIITTTLGAMTGVGIWFSVVLVSPASIGSLIRVFYWAWFVEWLVFCTEVILILIYFLTWKSANKSFKSKIRHIRFGWFLSVFSWITMAIIVSILGFMMDPGNWNSNHSLLNGFSNPIYIPQLMFRTPTAMLLGGVFGMTLTTIFSRNEPELRQRAVRYAGQWILAWTPLVVAGAVFYWNVMPAAMKDNLSTAVGTLEFQSYYDILKYFIIGTASLSVVLAAFAVWKPQRIGFKYVIIPCLLVFGFLGIFERVREFIRKPYVIGGYMYSNLLRKQDYPLYKRDGILKYATYTSVTEVTEENKLEAGKMVFINTCSRCHTTNGINSIVNVFENIYGKGKPLEDKSMESYIPNMHNGRTFMPPYPGNQKELKALVAYIKHLQQTGDHLEGAQTEGVSINPLWDDEHVAASAEKKQAQQQQSKQMSNN</sequence>
<dbReference type="RefSeq" id="WP_121199588.1">
    <property type="nucleotide sequence ID" value="NZ_RBKU01000001.1"/>
</dbReference>
<dbReference type="GO" id="GO:0009055">
    <property type="term" value="F:electron transfer activity"/>
    <property type="evidence" value="ECO:0007669"/>
    <property type="project" value="InterPro"/>
</dbReference>
<feature type="transmembrane region" description="Helical" evidence="6">
    <location>
        <begin position="303"/>
        <end position="320"/>
    </location>
</feature>
<dbReference type="OrthoDB" id="9795893at2"/>
<feature type="transmembrane region" description="Helical" evidence="6">
    <location>
        <begin position="70"/>
        <end position="92"/>
    </location>
</feature>
<evidence type="ECO:0000256" key="2">
    <source>
        <dbReference type="ARBA" id="ARBA00022723"/>
    </source>
</evidence>
<feature type="transmembrane region" description="Helical" evidence="6">
    <location>
        <begin position="233"/>
        <end position="255"/>
    </location>
</feature>
<dbReference type="InterPro" id="IPR036909">
    <property type="entry name" value="Cyt_c-like_dom_sf"/>
</dbReference>
<keyword evidence="6" id="KW-0812">Transmembrane</keyword>
<dbReference type="EMBL" id="RBKU01000001">
    <property type="protein sequence ID" value="RKR84153.1"/>
    <property type="molecule type" value="Genomic_DNA"/>
</dbReference>
<feature type="transmembrane region" description="Helical" evidence="6">
    <location>
        <begin position="15"/>
        <end position="39"/>
    </location>
</feature>
<gene>
    <name evidence="8" type="ORF">BDD43_4380</name>
</gene>
<dbReference type="Proteomes" id="UP000268007">
    <property type="component" value="Unassembled WGS sequence"/>
</dbReference>
<dbReference type="PROSITE" id="PS51007">
    <property type="entry name" value="CYTC"/>
    <property type="match status" value="1"/>
</dbReference>
<evidence type="ECO:0000259" key="7">
    <source>
        <dbReference type="PROSITE" id="PS51007"/>
    </source>
</evidence>
<feature type="region of interest" description="Disordered" evidence="5">
    <location>
        <begin position="474"/>
        <end position="495"/>
    </location>
</feature>
<evidence type="ECO:0000256" key="3">
    <source>
        <dbReference type="ARBA" id="ARBA00023004"/>
    </source>
</evidence>
<organism evidence="8 9">
    <name type="scientific">Mucilaginibacter gracilis</name>
    <dbReference type="NCBI Taxonomy" id="423350"/>
    <lineage>
        <taxon>Bacteria</taxon>
        <taxon>Pseudomonadati</taxon>
        <taxon>Bacteroidota</taxon>
        <taxon>Sphingobacteriia</taxon>
        <taxon>Sphingobacteriales</taxon>
        <taxon>Sphingobacteriaceae</taxon>
        <taxon>Mucilaginibacter</taxon>
    </lineage>
</organism>
<keyword evidence="6" id="KW-0472">Membrane</keyword>